<dbReference type="Proteomes" id="UP000019116">
    <property type="component" value="Chromosome 3A"/>
</dbReference>
<dbReference type="OMA" id="WKFPAKE"/>
<dbReference type="Gramene" id="TraesROB_scaffold_076006_01G000100.1">
    <property type="protein sequence ID" value="TraesROB_scaffold_076006_01G000100.1"/>
    <property type="gene ID" value="TraesROB_scaffold_076006_01G000100"/>
</dbReference>
<feature type="region of interest" description="Disordered" evidence="4">
    <location>
        <begin position="1"/>
        <end position="111"/>
    </location>
</feature>
<dbReference type="InterPro" id="IPR020472">
    <property type="entry name" value="WD40_PAC1"/>
</dbReference>
<reference evidence="5" key="2">
    <citation type="submission" date="2018-10" db="UniProtKB">
        <authorList>
            <consortium name="EnsemblPlants"/>
        </authorList>
    </citation>
    <scope>IDENTIFICATION</scope>
</reference>
<evidence type="ECO:0000313" key="5">
    <source>
        <dbReference type="EnsemblPlants" id="TraesCS3A02G109600.1"/>
    </source>
</evidence>
<dbReference type="Gramene" id="TraesMAC3A03G01339780.1">
    <property type="protein sequence ID" value="TraesMAC3A03G01339780.1"/>
    <property type="gene ID" value="TraesMAC3A03G01339780"/>
</dbReference>
<dbReference type="SUPFAM" id="SSF50978">
    <property type="entry name" value="WD40 repeat-like"/>
    <property type="match status" value="1"/>
</dbReference>
<proteinExistence type="predicted"/>
<dbReference type="Gramene" id="TraesCAD_scaffold_073053_01G000100.1">
    <property type="protein sequence ID" value="TraesCAD_scaffold_073053_01G000100.1"/>
    <property type="gene ID" value="TraesCAD_scaffold_073053_01G000100"/>
</dbReference>
<keyword evidence="6" id="KW-1185">Reference proteome</keyword>
<dbReference type="Gramene" id="TraesJUL3A03G01353570.1">
    <property type="protein sequence ID" value="TraesJUL3A03G01353570.1"/>
    <property type="gene ID" value="TraesJUL3A03G01353570"/>
</dbReference>
<sequence length="426" mass="45463">MPISSSLSARLGPGPAPAPARWGPYARPSEPRRTGAGSGCAKASRPPLRLEPATERLLGPARRAESRGSSRGAAAPTPARRRLGDLKKSDPKTDPKPAGTNPEPIQEPRVEESRGCGGFAFLCALAGHEEAITGISMPMGSDKLYSGSADGSVRVWDGNSGKCVDVIKMGGKIGCMITHDKWVFIGIPKSVEAWNTQTGMKLSLQGPSGLVCSMTIKDEMLFAGTADGRIMAWKFPAKEINSEPVSILAGHDRHVISLAVSATRLYSGSLDKTIRVWDLKNLQCVQTLSEHKAAVTSVLCWDQKLLSCSLDKTVNVWAASESGNLQLMHTHSEEHGVRTLFGMHRPGKTPVLLCSLHKSNCVRMLGLPSFEDIGTLSSKTEVKTIELAQGPSRLLLTGDGAGELKVWTWAPQDEESPSTGAAINVS</sequence>
<evidence type="ECO:0000256" key="1">
    <source>
        <dbReference type="ARBA" id="ARBA00022574"/>
    </source>
</evidence>
<keyword evidence="1 3" id="KW-0853">WD repeat</keyword>
<dbReference type="InterPro" id="IPR044715">
    <property type="entry name" value="WDR86-like"/>
</dbReference>
<dbReference type="PaxDb" id="4565-Traes_3AS_6D3986435.1"/>
<dbReference type="OrthoDB" id="19711at2759"/>
<accession>A0A3B6EFP1</accession>
<dbReference type="SMART" id="SM00320">
    <property type="entry name" value="WD40"/>
    <property type="match status" value="5"/>
</dbReference>
<gene>
    <name evidence="5" type="primary">LOC123077447</name>
</gene>
<dbReference type="PANTHER" id="PTHR44489:SF8">
    <property type="entry name" value="ZINC FINGER CCCH DOMAIN-CONTAINING PROTEIN 59"/>
    <property type="match status" value="1"/>
</dbReference>
<dbReference type="Gramene" id="TraesCS3A02G109600.1">
    <property type="protein sequence ID" value="TraesCS3A02G109600.1"/>
    <property type="gene ID" value="TraesCS3A02G109600"/>
</dbReference>
<dbReference type="Gramene" id="TraesLAC3A03G01285440.1">
    <property type="protein sequence ID" value="TraesLAC3A03G01285440.1"/>
    <property type="gene ID" value="TraesLAC3A03G01285440"/>
</dbReference>
<dbReference type="PROSITE" id="PS50082">
    <property type="entry name" value="WD_REPEATS_2"/>
    <property type="match status" value="2"/>
</dbReference>
<dbReference type="AlphaFoldDB" id="A0A3B6EFP1"/>
<dbReference type="Gramene" id="TraesPARA_EIv1.0_0793080.1">
    <property type="protein sequence ID" value="TraesPARA_EIv1.0_0793080.1.CDS"/>
    <property type="gene ID" value="TraesPARA_EIv1.0_0793080"/>
</dbReference>
<name>A0A3B6EFP1_WHEAT</name>
<feature type="compositionally biased region" description="Low complexity" evidence="4">
    <location>
        <begin position="69"/>
        <end position="78"/>
    </location>
</feature>
<dbReference type="PRINTS" id="PR00320">
    <property type="entry name" value="GPROTEINBRPT"/>
</dbReference>
<dbReference type="Gramene" id="TraesCLE_scaffold_125097_01G000100.1">
    <property type="protein sequence ID" value="TraesCLE_scaffold_125097_01G000100.1"/>
    <property type="gene ID" value="TraesCLE_scaffold_125097_01G000100"/>
</dbReference>
<dbReference type="Gramene" id="TraesSYM3A03G01362840.1">
    <property type="protein sequence ID" value="TraesSYM3A03G01362840.1"/>
    <property type="gene ID" value="TraesSYM3A03G01362840"/>
</dbReference>
<dbReference type="InterPro" id="IPR036322">
    <property type="entry name" value="WD40_repeat_dom_sf"/>
</dbReference>
<evidence type="ECO:0000256" key="4">
    <source>
        <dbReference type="SAM" id="MobiDB-lite"/>
    </source>
</evidence>
<dbReference type="Gramene" id="TraesKAR3A01G0050440.1">
    <property type="protein sequence ID" value="cds.TraesKAR3A01G0050440.1"/>
    <property type="gene ID" value="TraesKAR3A01G0050440"/>
</dbReference>
<dbReference type="Gramene" id="TraesCS3A03G0238700.1">
    <property type="protein sequence ID" value="TraesCS3A03G0238700.1.CDS"/>
    <property type="gene ID" value="TraesCS3A03G0238700"/>
</dbReference>
<dbReference type="InterPro" id="IPR015943">
    <property type="entry name" value="WD40/YVTN_repeat-like_dom_sf"/>
</dbReference>
<dbReference type="EnsemblPlants" id="TraesCS3A02G109600.1">
    <property type="protein sequence ID" value="TraesCS3A02G109600.1"/>
    <property type="gene ID" value="TraesCS3A02G109600"/>
</dbReference>
<feature type="repeat" description="WD" evidence="3">
    <location>
        <begin position="125"/>
        <end position="166"/>
    </location>
</feature>
<dbReference type="Gramene" id="TraesWEE_scaffold_083936_01G000100.1">
    <property type="protein sequence ID" value="TraesWEE_scaffold_083936_01G000100.1"/>
    <property type="gene ID" value="TraesWEE_scaffold_083936_01G000100"/>
</dbReference>
<dbReference type="STRING" id="4565.A0A3B6EFP1"/>
<feature type="compositionally biased region" description="Basic and acidic residues" evidence="4">
    <location>
        <begin position="82"/>
        <end position="95"/>
    </location>
</feature>
<feature type="compositionally biased region" description="Low complexity" evidence="4">
    <location>
        <begin position="9"/>
        <end position="28"/>
    </location>
</feature>
<dbReference type="SMR" id="A0A3B6EFP1"/>
<dbReference type="PANTHER" id="PTHR44489">
    <property type="match status" value="1"/>
</dbReference>
<dbReference type="Gramene" id="TraesNOR3A03G01361930.1">
    <property type="protein sequence ID" value="TraesNOR3A03G01361930.1"/>
    <property type="gene ID" value="TraesNOR3A03G01361930"/>
</dbReference>
<protein>
    <submittedName>
        <fullName evidence="5">Uncharacterized protein</fullName>
    </submittedName>
</protein>
<evidence type="ECO:0000313" key="6">
    <source>
        <dbReference type="Proteomes" id="UP000019116"/>
    </source>
</evidence>
<evidence type="ECO:0000256" key="3">
    <source>
        <dbReference type="PROSITE-ProRule" id="PRU00221"/>
    </source>
</evidence>
<reference evidence="5" key="1">
    <citation type="submission" date="2018-08" db="EMBL/GenBank/DDBJ databases">
        <authorList>
            <person name="Rossello M."/>
        </authorList>
    </citation>
    <scope>NUCLEOTIDE SEQUENCE [LARGE SCALE GENOMIC DNA]</scope>
    <source>
        <strain evidence="5">cv. Chinese Spring</strain>
    </source>
</reference>
<dbReference type="PROSITE" id="PS00678">
    <property type="entry name" value="WD_REPEATS_1"/>
    <property type="match status" value="1"/>
</dbReference>
<organism evidence="5">
    <name type="scientific">Triticum aestivum</name>
    <name type="common">Wheat</name>
    <dbReference type="NCBI Taxonomy" id="4565"/>
    <lineage>
        <taxon>Eukaryota</taxon>
        <taxon>Viridiplantae</taxon>
        <taxon>Streptophyta</taxon>
        <taxon>Embryophyta</taxon>
        <taxon>Tracheophyta</taxon>
        <taxon>Spermatophyta</taxon>
        <taxon>Magnoliopsida</taxon>
        <taxon>Liliopsida</taxon>
        <taxon>Poales</taxon>
        <taxon>Poaceae</taxon>
        <taxon>BOP clade</taxon>
        <taxon>Pooideae</taxon>
        <taxon>Triticodae</taxon>
        <taxon>Triticeae</taxon>
        <taxon>Triticinae</taxon>
        <taxon>Triticum</taxon>
    </lineage>
</organism>
<feature type="repeat" description="WD" evidence="3">
    <location>
        <begin position="248"/>
        <end position="287"/>
    </location>
</feature>
<dbReference type="InterPro" id="IPR001680">
    <property type="entry name" value="WD40_rpt"/>
</dbReference>
<evidence type="ECO:0000256" key="2">
    <source>
        <dbReference type="ARBA" id="ARBA00022737"/>
    </source>
</evidence>
<keyword evidence="2" id="KW-0677">Repeat</keyword>
<dbReference type="PROSITE" id="PS50294">
    <property type="entry name" value="WD_REPEATS_REGION"/>
    <property type="match status" value="2"/>
</dbReference>
<dbReference type="Pfam" id="PF00400">
    <property type="entry name" value="WD40"/>
    <property type="match status" value="3"/>
</dbReference>
<dbReference type="Gene3D" id="2.130.10.10">
    <property type="entry name" value="YVTN repeat-like/Quinoprotein amine dehydrogenase"/>
    <property type="match status" value="2"/>
</dbReference>
<dbReference type="InterPro" id="IPR019775">
    <property type="entry name" value="WD40_repeat_CS"/>
</dbReference>